<keyword evidence="2 9" id="KW-0728">SH3 domain</keyword>
<dbReference type="PROSITE" id="PS51179">
    <property type="entry name" value="POU_3"/>
    <property type="match status" value="1"/>
</dbReference>
<dbReference type="SMART" id="SM01052">
    <property type="entry name" value="CAP_GLY"/>
    <property type="match status" value="1"/>
</dbReference>
<dbReference type="PROSITE" id="PS00035">
    <property type="entry name" value="POU_1"/>
    <property type="match status" value="1"/>
</dbReference>
<evidence type="ECO:0000256" key="2">
    <source>
        <dbReference type="ARBA" id="ARBA00022443"/>
    </source>
</evidence>
<dbReference type="FunFam" id="3.40.50.720:FF:000033">
    <property type="entry name" value="Adenylyltransferase and sulfurtransferase MOCS3"/>
    <property type="match status" value="1"/>
</dbReference>
<feature type="compositionally biased region" description="Low complexity" evidence="10">
    <location>
        <begin position="798"/>
        <end position="836"/>
    </location>
</feature>
<dbReference type="GO" id="GO:0005737">
    <property type="term" value="C:cytoplasm"/>
    <property type="evidence" value="ECO:0007669"/>
    <property type="project" value="TreeGrafter"/>
</dbReference>
<dbReference type="InterPro" id="IPR045886">
    <property type="entry name" value="ThiF/MoeB/HesA"/>
</dbReference>
<protein>
    <submittedName>
        <fullName evidence="14">Uncharacterized protein</fullName>
    </submittedName>
</protein>
<gene>
    <name evidence="14" type="ORF">RND71_043349</name>
</gene>
<dbReference type="NCBIfam" id="NF004281">
    <property type="entry name" value="PRK05690.1"/>
    <property type="match status" value="1"/>
</dbReference>
<feature type="compositionally biased region" description="Polar residues" evidence="10">
    <location>
        <begin position="675"/>
        <end position="694"/>
    </location>
</feature>
<evidence type="ECO:0000259" key="12">
    <source>
        <dbReference type="PROSITE" id="PS50245"/>
    </source>
</evidence>
<dbReference type="Gene3D" id="2.30.30.40">
    <property type="entry name" value="SH3 Domains"/>
    <property type="match status" value="1"/>
</dbReference>
<dbReference type="GO" id="GO:0005524">
    <property type="term" value="F:ATP binding"/>
    <property type="evidence" value="ECO:0007669"/>
    <property type="project" value="UniProtKB-KW"/>
</dbReference>
<dbReference type="InterPro" id="IPR010982">
    <property type="entry name" value="Lambda_DNA-bd_dom_sf"/>
</dbReference>
<dbReference type="Gene3D" id="1.10.260.40">
    <property type="entry name" value="lambda repressor-like DNA-binding domains"/>
    <property type="match status" value="1"/>
</dbReference>
<comment type="subcellular location">
    <subcellularLocation>
        <location evidence="1">Nucleus</location>
    </subcellularLocation>
</comment>
<dbReference type="Pfam" id="PF00157">
    <property type="entry name" value="Pou"/>
    <property type="match status" value="1"/>
</dbReference>
<accession>A0AAE1UNL6</accession>
<dbReference type="CDD" id="cd11960">
    <property type="entry name" value="SH3_Abp1_eu"/>
    <property type="match status" value="1"/>
</dbReference>
<evidence type="ECO:0000256" key="1">
    <source>
        <dbReference type="ARBA" id="ARBA00004123"/>
    </source>
</evidence>
<dbReference type="GO" id="GO:0016779">
    <property type="term" value="F:nucleotidyltransferase activity"/>
    <property type="evidence" value="ECO:0007669"/>
    <property type="project" value="TreeGrafter"/>
</dbReference>
<evidence type="ECO:0000313" key="15">
    <source>
        <dbReference type="Proteomes" id="UP001291623"/>
    </source>
</evidence>
<feature type="region of interest" description="Disordered" evidence="10">
    <location>
        <begin position="624"/>
        <end position="736"/>
    </location>
</feature>
<evidence type="ECO:0000256" key="4">
    <source>
        <dbReference type="ARBA" id="ARBA00022741"/>
    </source>
</evidence>
<dbReference type="PROSITE" id="PS00845">
    <property type="entry name" value="CAP_GLY_1"/>
    <property type="match status" value="1"/>
</dbReference>
<dbReference type="SUPFAM" id="SSF74924">
    <property type="entry name" value="Cap-Gly domain"/>
    <property type="match status" value="1"/>
</dbReference>
<dbReference type="InterPro" id="IPR036028">
    <property type="entry name" value="SH3-like_dom_sf"/>
</dbReference>
<reference evidence="14" key="1">
    <citation type="submission" date="2023-12" db="EMBL/GenBank/DDBJ databases">
        <title>Genome assembly of Anisodus tanguticus.</title>
        <authorList>
            <person name="Wang Y.-J."/>
        </authorList>
    </citation>
    <scope>NUCLEOTIDE SEQUENCE</scope>
    <source>
        <strain evidence="14">KB-2021</strain>
        <tissue evidence="14">Leaf</tissue>
    </source>
</reference>
<evidence type="ECO:0000256" key="5">
    <source>
        <dbReference type="ARBA" id="ARBA00022840"/>
    </source>
</evidence>
<dbReference type="Pfam" id="PF00018">
    <property type="entry name" value="SH3_1"/>
    <property type="match status" value="1"/>
</dbReference>
<dbReference type="PROSITE" id="PS50002">
    <property type="entry name" value="SH3"/>
    <property type="match status" value="1"/>
</dbReference>
<dbReference type="GO" id="GO:0003700">
    <property type="term" value="F:DNA-binding transcription factor activity"/>
    <property type="evidence" value="ECO:0007669"/>
    <property type="project" value="InterPro"/>
</dbReference>
<comment type="caution">
    <text evidence="14">The sequence shown here is derived from an EMBL/GenBank/DDBJ whole genome shotgun (WGS) entry which is preliminary data.</text>
</comment>
<dbReference type="GO" id="GO:0002143">
    <property type="term" value="P:tRNA wobble position uridine thiolation"/>
    <property type="evidence" value="ECO:0007669"/>
    <property type="project" value="TreeGrafter"/>
</dbReference>
<evidence type="ECO:0000259" key="11">
    <source>
        <dbReference type="PROSITE" id="PS50002"/>
    </source>
</evidence>
<feature type="compositionally biased region" description="Low complexity" evidence="10">
    <location>
        <begin position="624"/>
        <end position="645"/>
    </location>
</feature>
<dbReference type="GO" id="GO:0004792">
    <property type="term" value="F:thiosulfate-cyanide sulfurtransferase activity"/>
    <property type="evidence" value="ECO:0007669"/>
    <property type="project" value="TreeGrafter"/>
</dbReference>
<dbReference type="InterPro" id="IPR000938">
    <property type="entry name" value="CAP-Gly_domain"/>
</dbReference>
<dbReference type="InterPro" id="IPR013847">
    <property type="entry name" value="POU"/>
</dbReference>
<dbReference type="CDD" id="cd00757">
    <property type="entry name" value="ThiF_MoeB_HesA_family"/>
    <property type="match status" value="1"/>
</dbReference>
<dbReference type="InterPro" id="IPR001452">
    <property type="entry name" value="SH3_domain"/>
</dbReference>
<dbReference type="Pfam" id="PF00899">
    <property type="entry name" value="ThiF"/>
    <property type="match status" value="1"/>
</dbReference>
<dbReference type="InterPro" id="IPR000327">
    <property type="entry name" value="POU_dom"/>
</dbReference>
<keyword evidence="7" id="KW-0371">Homeobox</keyword>
<dbReference type="SUPFAM" id="SSF69572">
    <property type="entry name" value="Activating enzymes of the ubiquitin-like proteins"/>
    <property type="match status" value="1"/>
</dbReference>
<dbReference type="Gene3D" id="3.40.50.720">
    <property type="entry name" value="NAD(P)-binding Rossmann-like Domain"/>
    <property type="match status" value="1"/>
</dbReference>
<dbReference type="Proteomes" id="UP001291623">
    <property type="component" value="Unassembled WGS sequence"/>
</dbReference>
<keyword evidence="15" id="KW-1185">Reference proteome</keyword>
<dbReference type="PRINTS" id="PR00028">
    <property type="entry name" value="POUDOMAIN"/>
</dbReference>
<keyword evidence="8" id="KW-0539">Nucleus</keyword>
<dbReference type="GO" id="GO:0032447">
    <property type="term" value="P:protein urmylation"/>
    <property type="evidence" value="ECO:0007669"/>
    <property type="project" value="TreeGrafter"/>
</dbReference>
<evidence type="ECO:0000256" key="3">
    <source>
        <dbReference type="ARBA" id="ARBA00022679"/>
    </source>
</evidence>
<keyword evidence="3" id="KW-0808">Transferase</keyword>
<dbReference type="SMART" id="SM00352">
    <property type="entry name" value="POU"/>
    <property type="match status" value="1"/>
</dbReference>
<keyword evidence="5" id="KW-0067">ATP-binding</keyword>
<evidence type="ECO:0000256" key="9">
    <source>
        <dbReference type="PROSITE-ProRule" id="PRU00192"/>
    </source>
</evidence>
<dbReference type="PANTHER" id="PTHR10953:SF102">
    <property type="entry name" value="ADENYLYLTRANSFERASE AND SULFURTRANSFERASE MOCS3"/>
    <property type="match status" value="1"/>
</dbReference>
<dbReference type="Pfam" id="PF01302">
    <property type="entry name" value="CAP_GLY"/>
    <property type="match status" value="1"/>
</dbReference>
<feature type="domain" description="POU-specific" evidence="13">
    <location>
        <begin position="947"/>
        <end position="995"/>
    </location>
</feature>
<dbReference type="SMART" id="SM00326">
    <property type="entry name" value="SH3"/>
    <property type="match status" value="1"/>
</dbReference>
<dbReference type="GO" id="GO:0042292">
    <property type="term" value="F:URM1 activating enzyme activity"/>
    <property type="evidence" value="ECO:0007669"/>
    <property type="project" value="TreeGrafter"/>
</dbReference>
<proteinExistence type="predicted"/>
<keyword evidence="6" id="KW-0238">DNA-binding</keyword>
<sequence>MSSLTSDEVKRYSRQLILNEIGVEGQKKLKSSSVLIVGCGGLGCPSSMYLAAAGVGRIGLLDHDSVEISNLHRQTLHTEKGIGKHKADSIKENLVQLNSNIQFDLIKEKLTNKNCVEIVKNYDVVIDATDNAPTRYIVNDACVVNKKTLVSGSALKFDGQLTVYNYKNETACYRCLYPRAPPAGTVTNCSDGGVLGVVPGIIGSLQALETIKILAGIPSSYAGMKIDVLMHYFEEIQKQSHIEKHFDFFAKMENFDLNYVIKMIDFLVVNYTYLSRANNIESESQNNNQQNSENQNFNEPSLEDYVNELNETYVKEADLSNDLYDNYLDDDKNIDDEDVDDEAYENEYCLDDKSLKLSPDYLSKRLFFEPLEDIQEEDEDCQDEEYQEEDKQEEDCLNEELQKFLEGKGKCAKALFDYQASDDTEISFDPNDIITNINQVFESWWEGLGPDNKLGLFPANYLSSLKRSPSNLSDISQISSFSVQNKSTKNLYSDYKVGDYVYIDSISGTKYGIIRYLGYTEFAPGYWFGIELSEPTGKNNGTIKGKTYFTCNDLHGIFTQSSKISKSPPMKKAHRLSNSGSVYGSKESTRWTIQRNKSVLRFAVLILKKIMSALSMAAQHQPAVAAQQHQQNSGSNQSQQSINWSDGPSTPTTADIKPHSNSSSPWHTALHHSAGSASNSTADSLTGTNSPSLLQQQHQQAVAAAHQQAQQVNQQQHYSPHLHAHSQHSLANAQAVQSGSMAAAAVAAHNHHTYHSAYHHSAINPHAHVNSFNYMHQLHAATSINHHHQAPSTPTPPANSQLSTQQSQQQNQQSSSSTAQQQQSSSNGNSLNSNSNKAAANLAANPHHQLASNLTSNLTNNLASHHNQHFGLSLGLGSNPLNSLAAASNYHHFTASNLGPTLGNNLSNGLVGNHLGNSAASLVNTNNLISGHFSSTGSEIDDMNDGEEQPNNEDLEQFAKQFKQRRIKLGFTQADVGLALGTLYGNVFSQTTICR</sequence>
<dbReference type="InterPro" id="IPR036859">
    <property type="entry name" value="CAP-Gly_dom_sf"/>
</dbReference>
<feature type="domain" description="CAP-Gly" evidence="12">
    <location>
        <begin position="518"/>
        <end position="560"/>
    </location>
</feature>
<dbReference type="SUPFAM" id="SSF47413">
    <property type="entry name" value="lambda repressor-like DNA-binding domains"/>
    <property type="match status" value="1"/>
</dbReference>
<feature type="domain" description="SH3" evidence="11">
    <location>
        <begin position="407"/>
        <end position="467"/>
    </location>
</feature>
<dbReference type="InterPro" id="IPR000594">
    <property type="entry name" value="ThiF_NAD_FAD-bd"/>
</dbReference>
<dbReference type="GO" id="GO:0005634">
    <property type="term" value="C:nucleus"/>
    <property type="evidence" value="ECO:0007669"/>
    <property type="project" value="UniProtKB-SubCell"/>
</dbReference>
<keyword evidence="4" id="KW-0547">Nucleotide-binding</keyword>
<dbReference type="Gene3D" id="2.30.30.190">
    <property type="entry name" value="CAP Gly-rich-like domain"/>
    <property type="match status" value="1"/>
</dbReference>
<dbReference type="FunFam" id="2.30.30.40:FF:000046">
    <property type="entry name" value="Drebrin-like protein isoform B"/>
    <property type="match status" value="1"/>
</dbReference>
<evidence type="ECO:0000259" key="13">
    <source>
        <dbReference type="PROSITE" id="PS51179"/>
    </source>
</evidence>
<feature type="region of interest" description="Disordered" evidence="10">
    <location>
        <begin position="562"/>
        <end position="582"/>
    </location>
</feature>
<feature type="region of interest" description="Disordered" evidence="10">
    <location>
        <begin position="785"/>
        <end position="836"/>
    </location>
</feature>
<dbReference type="EMBL" id="JAVYJV010000030">
    <property type="protein sequence ID" value="KAK4337402.1"/>
    <property type="molecule type" value="Genomic_DNA"/>
</dbReference>
<dbReference type="GO" id="GO:0003677">
    <property type="term" value="F:DNA binding"/>
    <property type="evidence" value="ECO:0007669"/>
    <property type="project" value="UniProtKB-KW"/>
</dbReference>
<feature type="compositionally biased region" description="Low complexity" evidence="10">
    <location>
        <begin position="695"/>
        <end position="717"/>
    </location>
</feature>
<feature type="compositionally biased region" description="Polar residues" evidence="10">
    <location>
        <begin position="646"/>
        <end position="666"/>
    </location>
</feature>
<dbReference type="PANTHER" id="PTHR10953">
    <property type="entry name" value="UBIQUITIN-ACTIVATING ENZYME E1"/>
    <property type="match status" value="1"/>
</dbReference>
<dbReference type="InterPro" id="IPR035717">
    <property type="entry name" value="Drebrin-like_SH3"/>
</dbReference>
<evidence type="ECO:0000256" key="7">
    <source>
        <dbReference type="ARBA" id="ARBA00023155"/>
    </source>
</evidence>
<evidence type="ECO:0000256" key="10">
    <source>
        <dbReference type="SAM" id="MobiDB-lite"/>
    </source>
</evidence>
<dbReference type="SUPFAM" id="SSF50044">
    <property type="entry name" value="SH3-domain"/>
    <property type="match status" value="1"/>
</dbReference>
<dbReference type="AlphaFoldDB" id="A0AAE1UNL6"/>
<name>A0AAE1UNL6_9SOLA</name>
<organism evidence="14 15">
    <name type="scientific">Anisodus tanguticus</name>
    <dbReference type="NCBI Taxonomy" id="243964"/>
    <lineage>
        <taxon>Eukaryota</taxon>
        <taxon>Viridiplantae</taxon>
        <taxon>Streptophyta</taxon>
        <taxon>Embryophyta</taxon>
        <taxon>Tracheophyta</taxon>
        <taxon>Spermatophyta</taxon>
        <taxon>Magnoliopsida</taxon>
        <taxon>eudicotyledons</taxon>
        <taxon>Gunneridae</taxon>
        <taxon>Pentapetalae</taxon>
        <taxon>asterids</taxon>
        <taxon>lamiids</taxon>
        <taxon>Solanales</taxon>
        <taxon>Solanaceae</taxon>
        <taxon>Solanoideae</taxon>
        <taxon>Hyoscyameae</taxon>
        <taxon>Anisodus</taxon>
    </lineage>
</organism>
<dbReference type="PROSITE" id="PS50245">
    <property type="entry name" value="CAP_GLY_2"/>
    <property type="match status" value="1"/>
</dbReference>
<evidence type="ECO:0000256" key="8">
    <source>
        <dbReference type="ARBA" id="ARBA00023242"/>
    </source>
</evidence>
<dbReference type="InterPro" id="IPR035985">
    <property type="entry name" value="Ubiquitin-activating_enz"/>
</dbReference>
<evidence type="ECO:0000256" key="6">
    <source>
        <dbReference type="ARBA" id="ARBA00023125"/>
    </source>
</evidence>
<evidence type="ECO:0000313" key="14">
    <source>
        <dbReference type="EMBL" id="KAK4337402.1"/>
    </source>
</evidence>